<protein>
    <submittedName>
        <fullName evidence="1">Uncharacterized protein</fullName>
    </submittedName>
</protein>
<name>A0A4Z2GLW3_9TELE</name>
<sequence>MKRREAGNGEKLAFKIKVLNLSDVSTRPRLTYQTDVIESLLLWLPPHSVDLKFMMFPSCRHVFSKDTSEPSYGFYWRGIC</sequence>
<dbReference type="AlphaFoldDB" id="A0A4Z2GLW3"/>
<organism evidence="1 2">
    <name type="scientific">Liparis tanakae</name>
    <name type="common">Tanaka's snailfish</name>
    <dbReference type="NCBI Taxonomy" id="230148"/>
    <lineage>
        <taxon>Eukaryota</taxon>
        <taxon>Metazoa</taxon>
        <taxon>Chordata</taxon>
        <taxon>Craniata</taxon>
        <taxon>Vertebrata</taxon>
        <taxon>Euteleostomi</taxon>
        <taxon>Actinopterygii</taxon>
        <taxon>Neopterygii</taxon>
        <taxon>Teleostei</taxon>
        <taxon>Neoteleostei</taxon>
        <taxon>Acanthomorphata</taxon>
        <taxon>Eupercaria</taxon>
        <taxon>Perciformes</taxon>
        <taxon>Cottioidei</taxon>
        <taxon>Cottales</taxon>
        <taxon>Liparidae</taxon>
        <taxon>Liparis</taxon>
    </lineage>
</organism>
<reference evidence="1 2" key="1">
    <citation type="submission" date="2019-03" db="EMBL/GenBank/DDBJ databases">
        <title>First draft genome of Liparis tanakae, snailfish: a comprehensive survey of snailfish specific genes.</title>
        <authorList>
            <person name="Kim W."/>
            <person name="Song I."/>
            <person name="Jeong J.-H."/>
            <person name="Kim D."/>
            <person name="Kim S."/>
            <person name="Ryu S."/>
            <person name="Song J.Y."/>
            <person name="Lee S.K."/>
        </authorList>
    </citation>
    <scope>NUCLEOTIDE SEQUENCE [LARGE SCALE GENOMIC DNA]</scope>
    <source>
        <tissue evidence="1">Muscle</tissue>
    </source>
</reference>
<accession>A0A4Z2GLW3</accession>
<dbReference type="Proteomes" id="UP000314294">
    <property type="component" value="Unassembled WGS sequence"/>
</dbReference>
<gene>
    <name evidence="1" type="ORF">EYF80_036150</name>
</gene>
<dbReference type="EMBL" id="SRLO01000510">
    <property type="protein sequence ID" value="TNN53642.1"/>
    <property type="molecule type" value="Genomic_DNA"/>
</dbReference>
<evidence type="ECO:0000313" key="1">
    <source>
        <dbReference type="EMBL" id="TNN53642.1"/>
    </source>
</evidence>
<proteinExistence type="predicted"/>
<keyword evidence="2" id="KW-1185">Reference proteome</keyword>
<comment type="caution">
    <text evidence="1">The sequence shown here is derived from an EMBL/GenBank/DDBJ whole genome shotgun (WGS) entry which is preliminary data.</text>
</comment>
<evidence type="ECO:0000313" key="2">
    <source>
        <dbReference type="Proteomes" id="UP000314294"/>
    </source>
</evidence>